<feature type="domain" description="ABC-2 type transporter transmembrane" evidence="6">
    <location>
        <begin position="20"/>
        <end position="155"/>
    </location>
</feature>
<keyword evidence="2 5" id="KW-0812">Transmembrane</keyword>
<dbReference type="Pfam" id="PF12698">
    <property type="entry name" value="ABC2_membrane_3"/>
    <property type="match status" value="1"/>
</dbReference>
<sequence>MKEEWKQIFKSNWLRIVMAAIMIIPSVYAGVFLGSMWDPYGKADQIPVAVVNEDRPVTFQSAKMHIGKDLADNLKDNQSMKFEFTSAKKAKKGLKNGDYYMVITIPKNFSKNATTLLNENPKKMVLKYETNPGTNYIASKMDETAINKIKASVSATVTHTYADTLFDQVGTLSKGLKDASNGSVKLNTGVDQLVIGNAAIHDNLKVLSASTLTFRDGAQTLENGLMLYTEGVDEVYSGTKLLNEKSSGLNGGISKLGTGITNAENGSQNLLNGLQLTSGKLKAQMTPEKLQALQTLQNLNNETAAKLKAELIDPQLIANSNAANALTAMDQNNLTTDQKKAIQAAADTLSANNTSLSTLLGTMDNMNKQNYATIGEFSANLQALQKVLDDPDPTQGLIAGAEKLNTGLSKMNASVNGDEGLAAGLAQYTAGVRKLNQGAAALTNTNKTLLNGMAQLNGGSSAISSGAFQLASGSSTMGSGLTTLKNGTDELSKKLGDGAAKSQMNISDETMKMMAEPLTTRHSEMYEVKNNGHAMAPYMMSVGMYVACMAFTLMYPLMKNGSEKESGFKLWLNKASVMFTVSTIQAVLMIAALMGINGMQPANVAATFLMAILISAAFMSMIVFFNITCGKIGAFLVLIFMVFQLGGAAGTYPIETSNAFYLAIHPFMPFTYSVHAFRQTLAMSGNVGSDALIFAAMIIVFSALSILFYKWKVTLSDEQFEQTRLAQYH</sequence>
<reference evidence="7 8" key="1">
    <citation type="submission" date="2019-12" db="EMBL/GenBank/DDBJ databases">
        <authorList>
            <person name="Yang R."/>
        </authorList>
    </citation>
    <scope>NUCLEOTIDE SEQUENCE [LARGE SCALE GENOMIC DNA]</scope>
    <source>
        <strain evidence="7 8">DONG20-135</strain>
    </source>
</reference>
<comment type="subcellular location">
    <subcellularLocation>
        <location evidence="1">Membrane</location>
        <topology evidence="1">Multi-pass membrane protein</topology>
    </subcellularLocation>
</comment>
<evidence type="ECO:0000256" key="4">
    <source>
        <dbReference type="ARBA" id="ARBA00023136"/>
    </source>
</evidence>
<comment type="caution">
    <text evidence="7">The sequence shown here is derived from an EMBL/GenBank/DDBJ whole genome shotgun (WGS) entry which is preliminary data.</text>
</comment>
<evidence type="ECO:0000259" key="6">
    <source>
        <dbReference type="Pfam" id="PF12698"/>
    </source>
</evidence>
<evidence type="ECO:0000256" key="5">
    <source>
        <dbReference type="SAM" id="Phobius"/>
    </source>
</evidence>
<keyword evidence="8" id="KW-1185">Reference proteome</keyword>
<gene>
    <name evidence="7" type="ORF">GSF08_04530</name>
</gene>
<dbReference type="PANTHER" id="PTHR43077:SF5">
    <property type="entry name" value="PHAGE INFECTION PROTEIN"/>
    <property type="match status" value="1"/>
</dbReference>
<evidence type="ECO:0000313" key="8">
    <source>
        <dbReference type="Proteomes" id="UP000434036"/>
    </source>
</evidence>
<reference evidence="7 8" key="2">
    <citation type="submission" date="2020-01" db="EMBL/GenBank/DDBJ databases">
        <title>Clostridiaceae sp. nov. isolated from the gut of human by culturomics.</title>
        <authorList>
            <person name="Chang Y."/>
        </authorList>
    </citation>
    <scope>NUCLEOTIDE SEQUENCE [LARGE SCALE GENOMIC DNA]</scope>
    <source>
        <strain evidence="7 8">DONG20-135</strain>
    </source>
</reference>
<dbReference type="InterPro" id="IPR051328">
    <property type="entry name" value="T7SS_ABC-Transporter"/>
</dbReference>
<evidence type="ECO:0000313" key="7">
    <source>
        <dbReference type="EMBL" id="MXQ73201.1"/>
    </source>
</evidence>
<dbReference type="Proteomes" id="UP000434036">
    <property type="component" value="Unassembled WGS sequence"/>
</dbReference>
<dbReference type="RefSeq" id="WP_160624618.1">
    <property type="nucleotide sequence ID" value="NZ_WUUQ01000001.1"/>
</dbReference>
<dbReference type="NCBIfam" id="TIGR03062">
    <property type="entry name" value="pip_yhgE_Cterm"/>
    <property type="match status" value="1"/>
</dbReference>
<feature type="transmembrane region" description="Helical" evidence="5">
    <location>
        <begin position="691"/>
        <end position="709"/>
    </location>
</feature>
<evidence type="ECO:0000256" key="1">
    <source>
        <dbReference type="ARBA" id="ARBA00004141"/>
    </source>
</evidence>
<evidence type="ECO:0000256" key="2">
    <source>
        <dbReference type="ARBA" id="ARBA00022692"/>
    </source>
</evidence>
<accession>A0A6N8U5N3</accession>
<keyword evidence="3 5" id="KW-1133">Transmembrane helix</keyword>
<feature type="transmembrane region" description="Helical" evidence="5">
    <location>
        <begin position="602"/>
        <end position="625"/>
    </location>
</feature>
<feature type="transmembrane region" description="Helical" evidence="5">
    <location>
        <begin position="12"/>
        <end position="37"/>
    </location>
</feature>
<feature type="transmembrane region" description="Helical" evidence="5">
    <location>
        <begin position="632"/>
        <end position="652"/>
    </location>
</feature>
<dbReference type="GO" id="GO:0140359">
    <property type="term" value="F:ABC-type transporter activity"/>
    <property type="evidence" value="ECO:0007669"/>
    <property type="project" value="InterPro"/>
</dbReference>
<dbReference type="InterPro" id="IPR017501">
    <property type="entry name" value="Phage_infect_YhgE_C"/>
</dbReference>
<name>A0A6N8U5N3_9FIRM</name>
<proteinExistence type="predicted"/>
<dbReference type="Gene3D" id="3.40.1710.10">
    <property type="entry name" value="abc type-2 transporter like domain"/>
    <property type="match status" value="1"/>
</dbReference>
<dbReference type="InterPro" id="IPR017500">
    <property type="entry name" value="Phage_infect_YhgE_N"/>
</dbReference>
<feature type="transmembrane region" description="Helical" evidence="5">
    <location>
        <begin position="576"/>
        <end position="596"/>
    </location>
</feature>
<dbReference type="AlphaFoldDB" id="A0A6N8U5N3"/>
<protein>
    <submittedName>
        <fullName evidence="7">ABC transporter permease</fullName>
    </submittedName>
</protein>
<evidence type="ECO:0000256" key="3">
    <source>
        <dbReference type="ARBA" id="ARBA00022989"/>
    </source>
</evidence>
<dbReference type="NCBIfam" id="TIGR03061">
    <property type="entry name" value="pip_yhgE_Nterm"/>
    <property type="match status" value="1"/>
</dbReference>
<feature type="transmembrane region" description="Helical" evidence="5">
    <location>
        <begin position="535"/>
        <end position="555"/>
    </location>
</feature>
<dbReference type="PANTHER" id="PTHR43077">
    <property type="entry name" value="TRANSPORT PERMEASE YVFS-RELATED"/>
    <property type="match status" value="1"/>
</dbReference>
<dbReference type="GO" id="GO:0016020">
    <property type="term" value="C:membrane"/>
    <property type="evidence" value="ECO:0007669"/>
    <property type="project" value="UniProtKB-SubCell"/>
</dbReference>
<organism evidence="7 8">
    <name type="scientific">Copranaerobaculum intestinale</name>
    <dbReference type="NCBI Taxonomy" id="2692629"/>
    <lineage>
        <taxon>Bacteria</taxon>
        <taxon>Bacillati</taxon>
        <taxon>Bacillota</taxon>
        <taxon>Erysipelotrichia</taxon>
        <taxon>Erysipelotrichales</taxon>
        <taxon>Erysipelotrichaceae</taxon>
        <taxon>Copranaerobaculum</taxon>
    </lineage>
</organism>
<dbReference type="EMBL" id="WUUQ01000001">
    <property type="protein sequence ID" value="MXQ73201.1"/>
    <property type="molecule type" value="Genomic_DNA"/>
</dbReference>
<keyword evidence="4 5" id="KW-0472">Membrane</keyword>
<dbReference type="InterPro" id="IPR013525">
    <property type="entry name" value="ABC2_TM"/>
</dbReference>